<reference evidence="1 2" key="1">
    <citation type="submission" date="2020-11" db="EMBL/GenBank/DDBJ databases">
        <title>Arthrobacter antarcticus sp. nov., isolated from Antarctic Soil.</title>
        <authorList>
            <person name="Li J."/>
        </authorList>
    </citation>
    <scope>NUCLEOTIDE SEQUENCE [LARGE SCALE GENOMIC DNA]</scope>
    <source>
        <strain evidence="1 2">Z1-20</strain>
    </source>
</reference>
<accession>A0A931CPS3</accession>
<dbReference type="RefSeq" id="WP_196395800.1">
    <property type="nucleotide sequence ID" value="NZ_JADNYM010000005.1"/>
</dbReference>
<evidence type="ECO:0000313" key="1">
    <source>
        <dbReference type="EMBL" id="MBG0738766.1"/>
    </source>
</evidence>
<gene>
    <name evidence="1" type="ORF">IV500_04950</name>
</gene>
<protein>
    <submittedName>
        <fullName evidence="1">Uncharacterized protein</fullName>
    </submittedName>
</protein>
<keyword evidence="2" id="KW-1185">Reference proteome</keyword>
<name>A0A931CPS3_9MICC</name>
<sequence>MPEKKRFSFSNTTTRVDYTAQDPDYFLSRAVANRALFCLALMNCRNIRMRERKYGANAGPGVEGDSFHELLIGTPGMNGTVRPEATTVEGRQHLARGHFKTFTEEAPLLGRHVGTYWWSWQVRGDGLKGRISKTYKLAGRRDSE</sequence>
<organism evidence="1 2">
    <name type="scientific">Arthrobacter terrae</name>
    <dbReference type="NCBI Taxonomy" id="2935737"/>
    <lineage>
        <taxon>Bacteria</taxon>
        <taxon>Bacillati</taxon>
        <taxon>Actinomycetota</taxon>
        <taxon>Actinomycetes</taxon>
        <taxon>Micrococcales</taxon>
        <taxon>Micrococcaceae</taxon>
        <taxon>Arthrobacter</taxon>
    </lineage>
</organism>
<comment type="caution">
    <text evidence="1">The sequence shown here is derived from an EMBL/GenBank/DDBJ whole genome shotgun (WGS) entry which is preliminary data.</text>
</comment>
<evidence type="ECO:0000313" key="2">
    <source>
        <dbReference type="Proteomes" id="UP000655366"/>
    </source>
</evidence>
<dbReference type="Proteomes" id="UP000655366">
    <property type="component" value="Unassembled WGS sequence"/>
</dbReference>
<dbReference type="AlphaFoldDB" id="A0A931CPS3"/>
<dbReference type="EMBL" id="JADNYM010000005">
    <property type="protein sequence ID" value="MBG0738766.1"/>
    <property type="molecule type" value="Genomic_DNA"/>
</dbReference>
<proteinExistence type="predicted"/>